<dbReference type="InterPro" id="IPR017853">
    <property type="entry name" value="GH"/>
</dbReference>
<dbReference type="InterPro" id="IPR050226">
    <property type="entry name" value="NagZ_Beta-hexosaminidase"/>
</dbReference>
<dbReference type="Proteomes" id="UP001139721">
    <property type="component" value="Unassembled WGS sequence"/>
</dbReference>
<dbReference type="InterPro" id="IPR001764">
    <property type="entry name" value="Glyco_hydro_3_N"/>
</dbReference>
<dbReference type="PANTHER" id="PTHR30480:SF16">
    <property type="entry name" value="GLYCOSIDE HYDROLASE FAMILY 3 DOMAIN PROTEIN"/>
    <property type="match status" value="1"/>
</dbReference>
<keyword evidence="3" id="KW-0326">Glycosidase</keyword>
<evidence type="ECO:0000313" key="6">
    <source>
        <dbReference type="Proteomes" id="UP001139721"/>
    </source>
</evidence>
<gene>
    <name evidence="5" type="ORF">LOX96_17240</name>
</gene>
<protein>
    <submittedName>
        <fullName evidence="5">Glycoside hydrolase family 3 protein</fullName>
    </submittedName>
</protein>
<dbReference type="GO" id="GO:0004553">
    <property type="term" value="F:hydrolase activity, hydrolyzing O-glycosyl compounds"/>
    <property type="evidence" value="ECO:0007669"/>
    <property type="project" value="InterPro"/>
</dbReference>
<dbReference type="AlphaFoldDB" id="A0A9X2D4D9"/>
<dbReference type="Gene3D" id="3.20.20.300">
    <property type="entry name" value="Glycoside hydrolase, family 3, N-terminal domain"/>
    <property type="match status" value="1"/>
</dbReference>
<reference evidence="5" key="1">
    <citation type="submission" date="2021-11" db="EMBL/GenBank/DDBJ databases">
        <title>Legionella maioricencis sp. nov., a new species isolated from hot water samples in Mallorca.</title>
        <authorList>
            <person name="Crespi S."/>
            <person name="Drasar V."/>
            <person name="Salva-Serra F."/>
            <person name="Jaen-Luchoro D."/>
            <person name="Pineiro-Iglesias B."/>
            <person name="Aliaga F."/>
            <person name="Fernandez-Juarez V."/>
            <person name="Coll G."/>
            <person name="Moore E.R.B."/>
            <person name="Bennasar-Figueras A."/>
        </authorList>
    </citation>
    <scope>NUCLEOTIDE SEQUENCE</scope>
    <source>
        <strain evidence="5">HCPI-6</strain>
    </source>
</reference>
<evidence type="ECO:0000256" key="2">
    <source>
        <dbReference type="ARBA" id="ARBA00022801"/>
    </source>
</evidence>
<evidence type="ECO:0000259" key="4">
    <source>
        <dbReference type="Pfam" id="PF00933"/>
    </source>
</evidence>
<dbReference type="RefSeq" id="WP_250424737.1">
    <property type="nucleotide sequence ID" value="NZ_JAJKBJ010000046.1"/>
</dbReference>
<evidence type="ECO:0000313" key="5">
    <source>
        <dbReference type="EMBL" id="MCL9685845.1"/>
    </source>
</evidence>
<dbReference type="SUPFAM" id="SSF51445">
    <property type="entry name" value="(Trans)glycosidases"/>
    <property type="match status" value="1"/>
</dbReference>
<evidence type="ECO:0000256" key="3">
    <source>
        <dbReference type="ARBA" id="ARBA00023295"/>
    </source>
</evidence>
<name>A0A9X2D4D9_9GAMM</name>
<dbReference type="GO" id="GO:0009254">
    <property type="term" value="P:peptidoglycan turnover"/>
    <property type="evidence" value="ECO:0007669"/>
    <property type="project" value="TreeGrafter"/>
</dbReference>
<keyword evidence="6" id="KW-1185">Reference proteome</keyword>
<keyword evidence="2 5" id="KW-0378">Hydrolase</keyword>
<dbReference type="EMBL" id="JAJKBJ010000046">
    <property type="protein sequence ID" value="MCL9685845.1"/>
    <property type="molecule type" value="Genomic_DNA"/>
</dbReference>
<dbReference type="Pfam" id="PF00933">
    <property type="entry name" value="Glyco_hydro_3"/>
    <property type="match status" value="1"/>
</dbReference>
<proteinExistence type="inferred from homology"/>
<dbReference type="PANTHER" id="PTHR30480">
    <property type="entry name" value="BETA-HEXOSAMINIDASE-RELATED"/>
    <property type="match status" value="1"/>
</dbReference>
<feature type="domain" description="Glycoside hydrolase family 3 N-terminal" evidence="4">
    <location>
        <begin position="38"/>
        <end position="383"/>
    </location>
</feature>
<evidence type="ECO:0000256" key="1">
    <source>
        <dbReference type="ARBA" id="ARBA00005336"/>
    </source>
</evidence>
<comment type="caution">
    <text evidence="5">The sequence shown here is derived from an EMBL/GenBank/DDBJ whole genome shotgun (WGS) entry which is preliminary data.</text>
</comment>
<comment type="similarity">
    <text evidence="1">Belongs to the glycosyl hydrolase 3 family.</text>
</comment>
<organism evidence="5 6">
    <name type="scientific">Legionella maioricensis</name>
    <dbReference type="NCBI Taxonomy" id="2896528"/>
    <lineage>
        <taxon>Bacteria</taxon>
        <taxon>Pseudomonadati</taxon>
        <taxon>Pseudomonadota</taxon>
        <taxon>Gammaproteobacteria</taxon>
        <taxon>Legionellales</taxon>
        <taxon>Legionellaceae</taxon>
        <taxon>Legionella</taxon>
    </lineage>
</organism>
<dbReference type="InterPro" id="IPR036962">
    <property type="entry name" value="Glyco_hydro_3_N_sf"/>
</dbReference>
<sequence length="390" mass="43948">MIKTKHKTERNILNIKPILLFLSLFIVSTCLFAAEPSLREKIGQMLIIGFQGKAINEHSAIATSIEEDNIGGVILFDFNQQSQTFDKNIESPEQVKQLNQQLQRVTQNANKVHHRPNLPLLISVDYEGGRVNRLHQRYGFPKISSPQQIGKRSLDEADNSANVMAKTLQLTGFNVDFFPNLDVDVNPENPIIGQLERSFSSDPDHVTKYAQLYSRQFLKNQIQCSYKHFPGHGSSIADSHLGFVDITDTWTEQELIPFLQSLSQPNHCNMIMVAHVVNKKLDVTGVPASLSQSIITGLLRHDLQFDGVVITDDMQMKAIANYYGLPTALTMSINAGVDMLIFGNQLVDKFQDPKELIDIIEQKVRSGEIPEQRINDAYLHIIRMKQSLGN</sequence>
<dbReference type="GO" id="GO:0005975">
    <property type="term" value="P:carbohydrate metabolic process"/>
    <property type="evidence" value="ECO:0007669"/>
    <property type="project" value="InterPro"/>
</dbReference>
<accession>A0A9X2D4D9</accession>